<dbReference type="Proteomes" id="UP000037716">
    <property type="component" value="Unassembled WGS sequence"/>
</dbReference>
<protein>
    <submittedName>
        <fullName evidence="1">Uncharacterized protein</fullName>
    </submittedName>
</protein>
<name>A0A0M9CH50_9FLAO</name>
<accession>A0A0M9CH50</accession>
<dbReference type="AlphaFoldDB" id="A0A0M9CH50"/>
<gene>
    <name evidence="1" type="ORF">I602_1992</name>
</gene>
<comment type="caution">
    <text evidence="1">The sequence shown here is derived from an EMBL/GenBank/DDBJ whole genome shotgun (WGS) entry which is preliminary data.</text>
</comment>
<dbReference type="EMBL" id="LGBR01000001">
    <property type="protein sequence ID" value="KOY52432.1"/>
    <property type="molecule type" value="Genomic_DNA"/>
</dbReference>
<organism evidence="1 2">
    <name type="scientific">Polaribacter dokdonensis DSW-5</name>
    <dbReference type="NCBI Taxonomy" id="1300348"/>
    <lineage>
        <taxon>Bacteria</taxon>
        <taxon>Pseudomonadati</taxon>
        <taxon>Bacteroidota</taxon>
        <taxon>Flavobacteriia</taxon>
        <taxon>Flavobacteriales</taxon>
        <taxon>Flavobacteriaceae</taxon>
    </lineage>
</organism>
<dbReference type="PATRIC" id="fig|1300348.6.peg.1993"/>
<proteinExistence type="predicted"/>
<evidence type="ECO:0000313" key="2">
    <source>
        <dbReference type="Proteomes" id="UP000037716"/>
    </source>
</evidence>
<reference evidence="1 2" key="1">
    <citation type="submission" date="2015-07" db="EMBL/GenBank/DDBJ databases">
        <title>Genome of Polaribacter dokdonenesis DSW-5, isolated from seawater off Dokdo in Korea.</title>
        <authorList>
            <person name="Yoon K."/>
            <person name="Song J.Y."/>
            <person name="Kim J.F."/>
        </authorList>
    </citation>
    <scope>NUCLEOTIDE SEQUENCE [LARGE SCALE GENOMIC DNA]</scope>
    <source>
        <strain evidence="1 2">DSW-5</strain>
    </source>
</reference>
<sequence length="39" mass="4349">MINGINNENPLNNASIERSVNVVYFDTKDGSVCANFYKP</sequence>
<evidence type="ECO:0000313" key="1">
    <source>
        <dbReference type="EMBL" id="KOY52432.1"/>
    </source>
</evidence>